<dbReference type="InterPro" id="IPR023828">
    <property type="entry name" value="Peptidase_S8_Ser-AS"/>
</dbReference>
<comment type="similarity">
    <text evidence="3 12 13">Belongs to the peptidase S8 family.</text>
</comment>
<dbReference type="GO" id="GO:0004252">
    <property type="term" value="F:serine-type endopeptidase activity"/>
    <property type="evidence" value="ECO:0007669"/>
    <property type="project" value="UniProtKB-UniRule"/>
</dbReference>
<dbReference type="SUPFAM" id="SSF54897">
    <property type="entry name" value="Protease propeptides/inhibitors"/>
    <property type="match status" value="1"/>
</dbReference>
<proteinExistence type="inferred from homology"/>
<feature type="active site" description="Charge relay system" evidence="12">
    <location>
        <position position="346"/>
    </location>
</feature>
<keyword evidence="18" id="KW-1185">Reference proteome</keyword>
<keyword evidence="7 12" id="KW-0378">Hydrolase</keyword>
<keyword evidence="6 14" id="KW-0732">Signal</keyword>
<dbReference type="FunFam" id="3.40.50.200:FF:000014">
    <property type="entry name" value="Proteinase K"/>
    <property type="match status" value="1"/>
</dbReference>
<protein>
    <submittedName>
        <fullName evidence="17">Subtilisin-like serine protease</fullName>
    </submittedName>
</protein>
<dbReference type="SUPFAM" id="SSF52743">
    <property type="entry name" value="Subtilisin-like"/>
    <property type="match status" value="1"/>
</dbReference>
<evidence type="ECO:0000256" key="5">
    <source>
        <dbReference type="ARBA" id="ARBA00022670"/>
    </source>
</evidence>
<keyword evidence="10" id="KW-0865">Zymogen</keyword>
<dbReference type="Gene3D" id="3.40.50.200">
    <property type="entry name" value="Peptidase S8/S53 domain"/>
    <property type="match status" value="1"/>
</dbReference>
<keyword evidence="11" id="KW-0325">Glycoprotein</keyword>
<comment type="subcellular location">
    <subcellularLocation>
        <location evidence="2">Secreted</location>
    </subcellularLocation>
</comment>
<evidence type="ECO:0000256" key="10">
    <source>
        <dbReference type="ARBA" id="ARBA00023145"/>
    </source>
</evidence>
<evidence type="ECO:0000313" key="17">
    <source>
        <dbReference type="EMBL" id="WEW58671.1"/>
    </source>
</evidence>
<dbReference type="Pfam" id="PF00082">
    <property type="entry name" value="Peptidase_S8"/>
    <property type="match status" value="1"/>
</dbReference>
<reference evidence="17" key="1">
    <citation type="submission" date="2023-03" db="EMBL/GenBank/DDBJ databases">
        <title>Emydomyces testavorans Genome Sequence.</title>
        <authorList>
            <person name="Hoyer L."/>
        </authorList>
    </citation>
    <scope>NUCLEOTIDE SEQUENCE</scope>
    <source>
        <strain evidence="17">16-2883</strain>
    </source>
</reference>
<dbReference type="AlphaFoldDB" id="A0AAF0DJM4"/>
<keyword evidence="9" id="KW-0843">Virulence</keyword>
<dbReference type="InterPro" id="IPR036852">
    <property type="entry name" value="Peptidase_S8/S53_dom_sf"/>
</dbReference>
<gene>
    <name evidence="17" type="primary">SUB7</name>
    <name evidence="17" type="ORF">PRK78_004139</name>
</gene>
<name>A0AAF0DJM4_9EURO</name>
<dbReference type="InterPro" id="IPR034193">
    <property type="entry name" value="PCSK9_ProteinaseK-like"/>
</dbReference>
<evidence type="ECO:0000256" key="8">
    <source>
        <dbReference type="ARBA" id="ARBA00022825"/>
    </source>
</evidence>
<dbReference type="InterPro" id="IPR015500">
    <property type="entry name" value="Peptidase_S8_subtilisin-rel"/>
</dbReference>
<evidence type="ECO:0000259" key="16">
    <source>
        <dbReference type="Pfam" id="PF05922"/>
    </source>
</evidence>
<dbReference type="GO" id="GO:0005576">
    <property type="term" value="C:extracellular region"/>
    <property type="evidence" value="ECO:0007669"/>
    <property type="project" value="UniProtKB-SubCell"/>
</dbReference>
<feature type="active site" description="Charge relay system" evidence="12">
    <location>
        <position position="160"/>
    </location>
</feature>
<accession>A0AAF0DJM4</accession>
<feature type="domain" description="Inhibitor I9" evidence="16">
    <location>
        <begin position="36"/>
        <end position="117"/>
    </location>
</feature>
<keyword evidence="8 12" id="KW-0720">Serine protease</keyword>
<evidence type="ECO:0000256" key="6">
    <source>
        <dbReference type="ARBA" id="ARBA00022729"/>
    </source>
</evidence>
<dbReference type="PROSITE" id="PS00137">
    <property type="entry name" value="SUBTILASE_HIS"/>
    <property type="match status" value="1"/>
</dbReference>
<evidence type="ECO:0000256" key="14">
    <source>
        <dbReference type="SAM" id="SignalP"/>
    </source>
</evidence>
<evidence type="ECO:0000256" key="2">
    <source>
        <dbReference type="ARBA" id="ARBA00004613"/>
    </source>
</evidence>
<dbReference type="InterPro" id="IPR010259">
    <property type="entry name" value="S8pro/Inhibitor_I9"/>
</dbReference>
<evidence type="ECO:0000256" key="7">
    <source>
        <dbReference type="ARBA" id="ARBA00022801"/>
    </source>
</evidence>
<evidence type="ECO:0000313" key="18">
    <source>
        <dbReference type="Proteomes" id="UP001219355"/>
    </source>
</evidence>
<dbReference type="Proteomes" id="UP001219355">
    <property type="component" value="Chromosome 2"/>
</dbReference>
<dbReference type="Gene3D" id="3.30.70.80">
    <property type="entry name" value="Peptidase S8 propeptide/proteinase inhibitor I9"/>
    <property type="match status" value="1"/>
</dbReference>
<keyword evidence="4" id="KW-0964">Secreted</keyword>
<organism evidence="17 18">
    <name type="scientific">Emydomyces testavorans</name>
    <dbReference type="NCBI Taxonomy" id="2070801"/>
    <lineage>
        <taxon>Eukaryota</taxon>
        <taxon>Fungi</taxon>
        <taxon>Dikarya</taxon>
        <taxon>Ascomycota</taxon>
        <taxon>Pezizomycotina</taxon>
        <taxon>Eurotiomycetes</taxon>
        <taxon>Eurotiomycetidae</taxon>
        <taxon>Onygenales</taxon>
        <taxon>Nannizziopsiaceae</taxon>
        <taxon>Emydomyces</taxon>
    </lineage>
</organism>
<evidence type="ECO:0000256" key="13">
    <source>
        <dbReference type="RuleBase" id="RU003355"/>
    </source>
</evidence>
<dbReference type="PRINTS" id="PR00723">
    <property type="entry name" value="SUBTILISIN"/>
</dbReference>
<dbReference type="PANTHER" id="PTHR43806:SF58">
    <property type="entry name" value="ALKALINE PROTEASE 1-RELATED"/>
    <property type="match status" value="1"/>
</dbReference>
<dbReference type="Pfam" id="PF05922">
    <property type="entry name" value="Inhibitor_I9"/>
    <property type="match status" value="1"/>
</dbReference>
<dbReference type="InterPro" id="IPR037045">
    <property type="entry name" value="S8pro/Inhibitor_I9_sf"/>
</dbReference>
<evidence type="ECO:0000256" key="11">
    <source>
        <dbReference type="ARBA" id="ARBA00023180"/>
    </source>
</evidence>
<comment type="function">
    <text evidence="1">Secreted subtilisin-like serine protease with keratinolytic activity that contributes to pathogenicity.</text>
</comment>
<dbReference type="EMBL" id="CP120628">
    <property type="protein sequence ID" value="WEW58671.1"/>
    <property type="molecule type" value="Genomic_DNA"/>
</dbReference>
<evidence type="ECO:0000256" key="1">
    <source>
        <dbReference type="ARBA" id="ARBA00002101"/>
    </source>
</evidence>
<dbReference type="PROSITE" id="PS51892">
    <property type="entry name" value="SUBTILASE"/>
    <property type="match status" value="1"/>
</dbReference>
<dbReference type="InterPro" id="IPR000209">
    <property type="entry name" value="Peptidase_S8/S53_dom"/>
</dbReference>
<evidence type="ECO:0000256" key="3">
    <source>
        <dbReference type="ARBA" id="ARBA00011073"/>
    </source>
</evidence>
<dbReference type="PROSITE" id="PS00136">
    <property type="entry name" value="SUBTILASE_ASP"/>
    <property type="match status" value="1"/>
</dbReference>
<dbReference type="GO" id="GO:0006508">
    <property type="term" value="P:proteolysis"/>
    <property type="evidence" value="ECO:0007669"/>
    <property type="project" value="UniProtKB-KW"/>
</dbReference>
<dbReference type="CDD" id="cd04077">
    <property type="entry name" value="Peptidases_S8_PCSK9_ProteinaseK_like"/>
    <property type="match status" value="1"/>
</dbReference>
<evidence type="ECO:0000256" key="4">
    <source>
        <dbReference type="ARBA" id="ARBA00022525"/>
    </source>
</evidence>
<keyword evidence="5 12" id="KW-0645">Protease</keyword>
<dbReference type="InterPro" id="IPR022398">
    <property type="entry name" value="Peptidase_S8_His-AS"/>
</dbReference>
<dbReference type="InterPro" id="IPR023827">
    <property type="entry name" value="Peptidase_S8_Asp-AS"/>
</dbReference>
<feature type="domain" description="Peptidase S8/S53" evidence="15">
    <location>
        <begin position="151"/>
        <end position="361"/>
    </location>
</feature>
<feature type="active site" description="Charge relay system" evidence="12">
    <location>
        <position position="191"/>
    </location>
</feature>
<evidence type="ECO:0000256" key="12">
    <source>
        <dbReference type="PROSITE-ProRule" id="PRU01240"/>
    </source>
</evidence>
<evidence type="ECO:0000259" key="15">
    <source>
        <dbReference type="Pfam" id="PF00082"/>
    </source>
</evidence>
<dbReference type="InterPro" id="IPR050131">
    <property type="entry name" value="Peptidase_S8_subtilisin-like"/>
</dbReference>
<sequence length="400" mass="41253">MGFLAKFLPIALAALSVNGAEILSTPAGAETVPNGYIVVMKDGVSSHDFDSHRDWVAKVHHARLARRGSTNVGGMRHSYNFDSGMKGYAGTFDEATIREIASRGDVAYVERDIMVKASALETQRNPPTWGLGRVSSRQAGTKDYFYDSTAGQGVTAYIVDTGIDIKHPDFGGRAVWGTNTVDTMDQDCNGHGTHVSGTVGGATYGLAKKVNLVAAKVLDCSGRGSNSGVIKGMEWAQNDAKRKNASAKSVMNMSLGGAFSRASNQAAAAVVQSGMFLAVAAGNDNKDASTFSPASEPTVCTAAASTINDGKASFSNFGSLIDVYAPGLDIVSAKPGGGSQSLSGTSMASPHVCGLGAYLISLGGPSGGALCDRIKQMANASIKNPGSSTTNKVIYNGSGK</sequence>
<dbReference type="PROSITE" id="PS00138">
    <property type="entry name" value="SUBTILASE_SER"/>
    <property type="match status" value="1"/>
</dbReference>
<evidence type="ECO:0000256" key="9">
    <source>
        <dbReference type="ARBA" id="ARBA00023026"/>
    </source>
</evidence>
<feature type="chain" id="PRO_5042263062" evidence="14">
    <location>
        <begin position="20"/>
        <end position="400"/>
    </location>
</feature>
<feature type="signal peptide" evidence="14">
    <location>
        <begin position="1"/>
        <end position="19"/>
    </location>
</feature>
<dbReference type="PANTHER" id="PTHR43806">
    <property type="entry name" value="PEPTIDASE S8"/>
    <property type="match status" value="1"/>
</dbReference>